<organism evidence="2 3">
    <name type="scientific">Maricaulis maris (strain MCS10)</name>
    <name type="common">Caulobacter maris</name>
    <dbReference type="NCBI Taxonomy" id="394221"/>
    <lineage>
        <taxon>Bacteria</taxon>
        <taxon>Pseudomonadati</taxon>
        <taxon>Pseudomonadota</taxon>
        <taxon>Alphaproteobacteria</taxon>
        <taxon>Maricaulales</taxon>
        <taxon>Maricaulaceae</taxon>
        <taxon>Maricaulis</taxon>
    </lineage>
</organism>
<evidence type="ECO:0000313" key="2">
    <source>
        <dbReference type="EMBL" id="ABI64423.1"/>
    </source>
</evidence>
<protein>
    <recommendedName>
        <fullName evidence="4">MerC mercury resistance protein</fullName>
    </recommendedName>
</protein>
<feature type="transmembrane region" description="Helical" evidence="1">
    <location>
        <begin position="117"/>
        <end position="138"/>
    </location>
</feature>
<proteinExistence type="predicted"/>
<evidence type="ECO:0008006" key="4">
    <source>
        <dbReference type="Google" id="ProtNLM"/>
    </source>
</evidence>
<keyword evidence="1" id="KW-0812">Transmembrane</keyword>
<reference evidence="2 3" key="1">
    <citation type="submission" date="2006-08" db="EMBL/GenBank/DDBJ databases">
        <title>Complete sequence of Maricaulis maris MCS10.</title>
        <authorList>
            <consortium name="US DOE Joint Genome Institute"/>
            <person name="Copeland A."/>
            <person name="Lucas S."/>
            <person name="Lapidus A."/>
            <person name="Barry K."/>
            <person name="Detter J.C."/>
            <person name="Glavina del Rio T."/>
            <person name="Hammon N."/>
            <person name="Israni S."/>
            <person name="Dalin E."/>
            <person name="Tice H."/>
            <person name="Pitluck S."/>
            <person name="Saunders E."/>
            <person name="Brettin T."/>
            <person name="Bruce D."/>
            <person name="Han C."/>
            <person name="Tapia R."/>
            <person name="Gilna P."/>
            <person name="Schmutz J."/>
            <person name="Larimer F."/>
            <person name="Land M."/>
            <person name="Hauser L."/>
            <person name="Kyrpides N."/>
            <person name="Mikhailova N."/>
            <person name="Viollier P."/>
            <person name="Stephens C."/>
            <person name="Richardson P."/>
        </authorList>
    </citation>
    <scope>NUCLEOTIDE SEQUENCE [LARGE SCALE GENOMIC DNA]</scope>
    <source>
        <strain evidence="2 3">MCS10</strain>
    </source>
</reference>
<keyword evidence="1" id="KW-1133">Transmembrane helix</keyword>
<dbReference type="EMBL" id="CP000449">
    <property type="protein sequence ID" value="ABI64423.1"/>
    <property type="molecule type" value="Genomic_DNA"/>
</dbReference>
<evidence type="ECO:0000256" key="1">
    <source>
        <dbReference type="SAM" id="Phobius"/>
    </source>
</evidence>
<dbReference type="eggNOG" id="ENOG5030SXW">
    <property type="taxonomic scope" value="Bacteria"/>
</dbReference>
<dbReference type="AlphaFoldDB" id="Q0ATG4"/>
<dbReference type="Proteomes" id="UP000001964">
    <property type="component" value="Chromosome"/>
</dbReference>
<feature type="transmembrane region" description="Helical" evidence="1">
    <location>
        <begin position="90"/>
        <end position="110"/>
    </location>
</feature>
<dbReference type="GO" id="GO:0015097">
    <property type="term" value="F:mercury ion transmembrane transporter activity"/>
    <property type="evidence" value="ECO:0007669"/>
    <property type="project" value="InterPro"/>
</dbReference>
<name>Q0ATG4_MARMM</name>
<feature type="transmembrane region" description="Helical" evidence="1">
    <location>
        <begin position="48"/>
        <end position="70"/>
    </location>
</feature>
<keyword evidence="3" id="KW-1185">Reference proteome</keyword>
<keyword evidence="1" id="KW-0472">Membrane</keyword>
<dbReference type="KEGG" id="mmr:Mmar10_0127"/>
<evidence type="ECO:0000313" key="3">
    <source>
        <dbReference type="Proteomes" id="UP000001964"/>
    </source>
</evidence>
<dbReference type="HOGENOM" id="CLU_1466553_0_0_5"/>
<sequence>MFACRKINDPVAQFGPLQGGNVILYHPGNAAGCPMPLHRHIADNQGKLDATGVGLSALCIAHCLFLPAAAAATPMLAPEAGELLGLSHDWHLLLLAIAAPVSLVGLGWSVRTTRAGWPIFVIGLVGLSIMALGASHVFSTTIETVLTLTGVIVLAGAHFANWRTRARAGHVHERDCGLCDDHSH</sequence>
<dbReference type="STRING" id="394221.Mmar10_0127"/>
<dbReference type="Pfam" id="PF03203">
    <property type="entry name" value="MerC"/>
    <property type="match status" value="1"/>
</dbReference>
<accession>Q0ATG4</accession>
<dbReference type="InterPro" id="IPR004891">
    <property type="entry name" value="Mercury-R_MerC"/>
</dbReference>
<dbReference type="GO" id="GO:0016020">
    <property type="term" value="C:membrane"/>
    <property type="evidence" value="ECO:0007669"/>
    <property type="project" value="InterPro"/>
</dbReference>
<gene>
    <name evidence="2" type="ordered locus">Mmar10_0127</name>
</gene>
<feature type="transmembrane region" description="Helical" evidence="1">
    <location>
        <begin position="144"/>
        <end position="162"/>
    </location>
</feature>